<evidence type="ECO:0000256" key="1">
    <source>
        <dbReference type="SAM" id="MobiDB-lite"/>
    </source>
</evidence>
<dbReference type="EMBL" id="BJHW01000002">
    <property type="protein sequence ID" value="GDY59957.1"/>
    <property type="molecule type" value="Genomic_DNA"/>
</dbReference>
<proteinExistence type="predicted"/>
<gene>
    <name evidence="2" type="ORF">SVIO_105800</name>
</gene>
<comment type="caution">
    <text evidence="2">The sequence shown here is derived from an EMBL/GenBank/DDBJ whole genome shotgun (WGS) entry which is preliminary data.</text>
</comment>
<protein>
    <submittedName>
        <fullName evidence="2">Uncharacterized protein</fullName>
    </submittedName>
</protein>
<feature type="compositionally biased region" description="Basic and acidic residues" evidence="1">
    <location>
        <begin position="56"/>
        <end position="70"/>
    </location>
</feature>
<feature type="region of interest" description="Disordered" evidence="1">
    <location>
        <begin position="50"/>
        <end position="126"/>
    </location>
</feature>
<dbReference type="AlphaFoldDB" id="A0A4D4LNW9"/>
<feature type="compositionally biased region" description="Low complexity" evidence="1">
    <location>
        <begin position="80"/>
        <end position="95"/>
    </location>
</feature>
<organism evidence="2 3">
    <name type="scientific">Streptomyces violaceusniger</name>
    <dbReference type="NCBI Taxonomy" id="68280"/>
    <lineage>
        <taxon>Bacteria</taxon>
        <taxon>Bacillati</taxon>
        <taxon>Actinomycetota</taxon>
        <taxon>Actinomycetes</taxon>
        <taxon>Kitasatosporales</taxon>
        <taxon>Streptomycetaceae</taxon>
        <taxon>Streptomyces</taxon>
        <taxon>Streptomyces violaceusniger group</taxon>
    </lineage>
</organism>
<accession>A0A4D4LNW9</accession>
<keyword evidence="3" id="KW-1185">Reference proteome</keyword>
<sequence>MAEPIDAGPVALRTSPLAHLADRMRAAAVTGARGVTLAERPFVTMVNLRLDPASEAADRVEKTLGRHSRESAATPPRPAPGRSSGSAPTSGSCCPKRPSTPPSCGRHSRETRARSWTSRRIAPRWS</sequence>
<name>A0A4D4LNW9_STRVO</name>
<dbReference type="Gene3D" id="3.30.70.1520">
    <property type="entry name" value="Heterotetrameric sarcosine oxidase"/>
    <property type="match status" value="1"/>
</dbReference>
<evidence type="ECO:0000313" key="3">
    <source>
        <dbReference type="Proteomes" id="UP000301309"/>
    </source>
</evidence>
<dbReference type="Proteomes" id="UP000301309">
    <property type="component" value="Unassembled WGS sequence"/>
</dbReference>
<evidence type="ECO:0000313" key="2">
    <source>
        <dbReference type="EMBL" id="GDY59957.1"/>
    </source>
</evidence>
<reference evidence="2 3" key="1">
    <citation type="journal article" date="2020" name="Int. J. Syst. Evol. Microbiol.">
        <title>Reclassification of Streptomyces castelarensis and Streptomyces sporoclivatus as later heterotypic synonyms of Streptomyces antimycoticus.</title>
        <authorList>
            <person name="Komaki H."/>
            <person name="Tamura T."/>
        </authorList>
    </citation>
    <scope>NUCLEOTIDE SEQUENCE [LARGE SCALE GENOMIC DNA]</scope>
    <source>
        <strain evidence="2 3">NBRC 13459</strain>
    </source>
</reference>